<evidence type="ECO:0000313" key="3">
    <source>
        <dbReference type="Proteomes" id="UP001239782"/>
    </source>
</evidence>
<dbReference type="Proteomes" id="UP001239782">
    <property type="component" value="Chromosome"/>
</dbReference>
<dbReference type="PANTHER" id="PTHR31876">
    <property type="entry name" value="COV-LIKE PROTEIN 1"/>
    <property type="match status" value="1"/>
</dbReference>
<dbReference type="KEGG" id="plei:Q9312_11135"/>
<name>A0AA51RQP5_9GAMM</name>
<dbReference type="EMBL" id="CP133548">
    <property type="protein sequence ID" value="WMS85769.1"/>
    <property type="molecule type" value="Genomic_DNA"/>
</dbReference>
<evidence type="ECO:0000256" key="1">
    <source>
        <dbReference type="SAM" id="Phobius"/>
    </source>
</evidence>
<proteinExistence type="predicted"/>
<dbReference type="InterPro" id="IPR007462">
    <property type="entry name" value="COV1-like"/>
</dbReference>
<feature type="transmembrane region" description="Helical" evidence="1">
    <location>
        <begin position="55"/>
        <end position="77"/>
    </location>
</feature>
<keyword evidence="3" id="KW-1185">Reference proteome</keyword>
<keyword evidence="1" id="KW-0812">Transmembrane</keyword>
<reference evidence="2 3" key="1">
    <citation type="submission" date="2023-08" db="EMBL/GenBank/DDBJ databases">
        <title>Pleionea litopenaei sp. nov., isolated from stomach of juvenile Litopenaeus vannamei.</title>
        <authorList>
            <person name="Rho A.M."/>
            <person name="Hwang C.Y."/>
        </authorList>
    </citation>
    <scope>NUCLEOTIDE SEQUENCE [LARGE SCALE GENOMIC DNA]</scope>
    <source>
        <strain evidence="2 3">HL-JVS1</strain>
    </source>
</reference>
<keyword evidence="1" id="KW-0472">Membrane</keyword>
<sequence length="210" mass="23114">MKAKAIFKQSLIGGLLVVMPLVILFFVFRWLFFFVTDLIQPATDWMTQHYPVPELVADFLVVILITLACFMIGTLVSTTIGKWLHSRFDQYLVKLAPGYRIIKEIISQFMGDPESSPFSKGEVVRVKLFGVDCPTTVTAITTARHQNGLVTIFMPTGPNPTSGNIYHVPAELVEVVPGASVEAMMRSIIACGAGSDKLFVELDQSAKASD</sequence>
<organism evidence="2 3">
    <name type="scientific">Pleionea litopenaei</name>
    <dbReference type="NCBI Taxonomy" id="3070815"/>
    <lineage>
        <taxon>Bacteria</taxon>
        <taxon>Pseudomonadati</taxon>
        <taxon>Pseudomonadota</taxon>
        <taxon>Gammaproteobacteria</taxon>
        <taxon>Oceanospirillales</taxon>
        <taxon>Pleioneaceae</taxon>
        <taxon>Pleionea</taxon>
    </lineage>
</organism>
<keyword evidence="1" id="KW-1133">Transmembrane helix</keyword>
<evidence type="ECO:0000313" key="2">
    <source>
        <dbReference type="EMBL" id="WMS85769.1"/>
    </source>
</evidence>
<accession>A0AA51RQP5</accession>
<dbReference type="RefSeq" id="WP_309200922.1">
    <property type="nucleotide sequence ID" value="NZ_CP133548.1"/>
</dbReference>
<gene>
    <name evidence="2" type="ORF">Q9312_11135</name>
</gene>
<dbReference type="AlphaFoldDB" id="A0AA51RQP5"/>
<dbReference type="Pfam" id="PF04367">
    <property type="entry name" value="DUF502"/>
    <property type="match status" value="1"/>
</dbReference>
<dbReference type="PANTHER" id="PTHR31876:SF26">
    <property type="entry name" value="PROTEIN LIKE COV 2"/>
    <property type="match status" value="1"/>
</dbReference>
<feature type="transmembrane region" description="Helical" evidence="1">
    <location>
        <begin position="12"/>
        <end position="35"/>
    </location>
</feature>
<protein>
    <submittedName>
        <fullName evidence="2">DUF502 domain-containing protein</fullName>
    </submittedName>
</protein>